<accession>A0A6C0GGC7</accession>
<evidence type="ECO:0000313" key="3">
    <source>
        <dbReference type="Proteomes" id="UP000480178"/>
    </source>
</evidence>
<reference evidence="2 3" key="1">
    <citation type="submission" date="2020-01" db="EMBL/GenBank/DDBJ databases">
        <authorList>
            <person name="Kim M.K."/>
        </authorList>
    </citation>
    <scope>NUCLEOTIDE SEQUENCE [LARGE SCALE GENOMIC DNA]</scope>
    <source>
        <strain evidence="2 3">172606-1</strain>
    </source>
</reference>
<name>A0A6C0GGC7_9BACT</name>
<feature type="transmembrane region" description="Helical" evidence="1">
    <location>
        <begin position="75"/>
        <end position="97"/>
    </location>
</feature>
<keyword evidence="3" id="KW-1185">Reference proteome</keyword>
<evidence type="ECO:0000313" key="2">
    <source>
        <dbReference type="EMBL" id="QHT67066.1"/>
    </source>
</evidence>
<protein>
    <submittedName>
        <fullName evidence="2">Uncharacterized protein</fullName>
    </submittedName>
</protein>
<organism evidence="2 3">
    <name type="scientific">Rhodocytophaga rosea</name>
    <dbReference type="NCBI Taxonomy" id="2704465"/>
    <lineage>
        <taxon>Bacteria</taxon>
        <taxon>Pseudomonadati</taxon>
        <taxon>Bacteroidota</taxon>
        <taxon>Cytophagia</taxon>
        <taxon>Cytophagales</taxon>
        <taxon>Rhodocytophagaceae</taxon>
        <taxon>Rhodocytophaga</taxon>
    </lineage>
</organism>
<evidence type="ECO:0000256" key="1">
    <source>
        <dbReference type="SAM" id="Phobius"/>
    </source>
</evidence>
<keyword evidence="1" id="KW-0472">Membrane</keyword>
<sequence length="123" mass="14444">MLNKAQKEFLVGELNRFTTYHNISSDRTDDTLAIEELSDFSLRRKKAILLEAITWCMVFIVMIIVLLYRKRPLNVAAFITFFVLTIGSFSLLLRAMYALGRNRKFRLIVKMLKLNEETRDHVN</sequence>
<keyword evidence="1" id="KW-0812">Transmembrane</keyword>
<proteinExistence type="predicted"/>
<keyword evidence="1" id="KW-1133">Transmembrane helix</keyword>
<dbReference type="KEGG" id="rhoz:GXP67_10605"/>
<dbReference type="EMBL" id="CP048222">
    <property type="protein sequence ID" value="QHT67066.1"/>
    <property type="molecule type" value="Genomic_DNA"/>
</dbReference>
<gene>
    <name evidence="2" type="ORF">GXP67_10605</name>
</gene>
<dbReference type="RefSeq" id="WP_162443110.1">
    <property type="nucleotide sequence ID" value="NZ_CP048222.1"/>
</dbReference>
<dbReference type="AlphaFoldDB" id="A0A6C0GGC7"/>
<dbReference type="Proteomes" id="UP000480178">
    <property type="component" value="Chromosome"/>
</dbReference>
<feature type="transmembrane region" description="Helical" evidence="1">
    <location>
        <begin position="48"/>
        <end position="69"/>
    </location>
</feature>